<proteinExistence type="predicted"/>
<comment type="caution">
    <text evidence="3">The sequence shown here is derived from an EMBL/GenBank/DDBJ whole genome shotgun (WGS) entry which is preliminary data.</text>
</comment>
<organism evidence="3 4">
    <name type="scientific">Candidatus Magasanikbacteria bacterium RIFCSPHIGHO2_01_FULL_50_8</name>
    <dbReference type="NCBI Taxonomy" id="1798674"/>
    <lineage>
        <taxon>Bacteria</taxon>
        <taxon>Candidatus Magasanikiibacteriota</taxon>
    </lineage>
</organism>
<evidence type="ECO:0000259" key="2">
    <source>
        <dbReference type="Pfam" id="PF22640"/>
    </source>
</evidence>
<dbReference type="Proteomes" id="UP000176329">
    <property type="component" value="Unassembled WGS sequence"/>
</dbReference>
<dbReference type="PANTHER" id="PTHR46390">
    <property type="entry name" value="MANNOSE-1-PHOSPHATE GUANYLYLTRANSFERASE"/>
    <property type="match status" value="1"/>
</dbReference>
<dbReference type="Gene3D" id="3.90.550.10">
    <property type="entry name" value="Spore Coat Polysaccharide Biosynthesis Protein SpsA, Chain A"/>
    <property type="match status" value="1"/>
</dbReference>
<reference evidence="3 4" key="1">
    <citation type="journal article" date="2016" name="Nat. Commun.">
        <title>Thousands of microbial genomes shed light on interconnected biogeochemical processes in an aquifer system.</title>
        <authorList>
            <person name="Anantharaman K."/>
            <person name="Brown C.T."/>
            <person name="Hug L.A."/>
            <person name="Sharon I."/>
            <person name="Castelle C.J."/>
            <person name="Probst A.J."/>
            <person name="Thomas B.C."/>
            <person name="Singh A."/>
            <person name="Wilkins M.J."/>
            <person name="Karaoz U."/>
            <person name="Brodie E.L."/>
            <person name="Williams K.H."/>
            <person name="Hubbard S.S."/>
            <person name="Banfield J.F."/>
        </authorList>
    </citation>
    <scope>NUCLEOTIDE SEQUENCE [LARGE SCALE GENOMIC DNA]</scope>
</reference>
<dbReference type="Pfam" id="PF00483">
    <property type="entry name" value="NTP_transferase"/>
    <property type="match status" value="1"/>
</dbReference>
<gene>
    <name evidence="3" type="ORF">A2848_02195</name>
</gene>
<protein>
    <submittedName>
        <fullName evidence="3">Uncharacterized protein</fullName>
    </submittedName>
</protein>
<evidence type="ECO:0000313" key="4">
    <source>
        <dbReference type="Proteomes" id="UP000176329"/>
    </source>
</evidence>
<dbReference type="SUPFAM" id="SSF53448">
    <property type="entry name" value="Nucleotide-diphospho-sugar transferases"/>
    <property type="match status" value="1"/>
</dbReference>
<dbReference type="InterPro" id="IPR051161">
    <property type="entry name" value="Mannose-6P_isomerase_type2"/>
</dbReference>
<dbReference type="AlphaFoldDB" id="A0A1F6LNY8"/>
<dbReference type="InterPro" id="IPR054566">
    <property type="entry name" value="ManC/GMP-like_b-helix"/>
</dbReference>
<dbReference type="PANTHER" id="PTHR46390:SF1">
    <property type="entry name" value="MANNOSE-1-PHOSPHATE GUANYLYLTRANSFERASE"/>
    <property type="match status" value="1"/>
</dbReference>
<dbReference type="GO" id="GO:0009298">
    <property type="term" value="P:GDP-mannose biosynthetic process"/>
    <property type="evidence" value="ECO:0007669"/>
    <property type="project" value="TreeGrafter"/>
</dbReference>
<sequence length="316" mass="34509">FARVATFGVENIFVTTNMRYVGLVRAQLPQLPADHIIAEPLKRNTGPGMAFETAVLASLFGEENPVIASIPSDDFVGNAEQFVIALEQIAAYLEREPEHIVLPLVTPAAVDPGYTYVRAALAETDAALAPIIEWVEKPDTELCGQMVASGGWFAHTGMYVWKLKTAVAMFQQLAPQVWNLVCRVRDGLAVGNTDAAMQQANELPIISIESLATKLYGAKVGYRADAWNWSDVGKWAVVKELMQHDEKSNASSHNETHFINARNNLVYGKPGKRVVCVGVADLIIVDRGDHLLVCRIDESHNIGSIAEQISKFGAVL</sequence>
<dbReference type="InterPro" id="IPR029044">
    <property type="entry name" value="Nucleotide-diphossugar_trans"/>
</dbReference>
<feature type="non-terminal residue" evidence="3">
    <location>
        <position position="1"/>
    </location>
</feature>
<dbReference type="GO" id="GO:0004475">
    <property type="term" value="F:mannose-1-phosphate guanylyltransferase (GTP) activity"/>
    <property type="evidence" value="ECO:0007669"/>
    <property type="project" value="TreeGrafter"/>
</dbReference>
<evidence type="ECO:0000313" key="3">
    <source>
        <dbReference type="EMBL" id="OGH61108.1"/>
    </source>
</evidence>
<feature type="domain" description="Nucleotidyl transferase" evidence="1">
    <location>
        <begin position="3"/>
        <end position="246"/>
    </location>
</feature>
<dbReference type="InterPro" id="IPR005835">
    <property type="entry name" value="NTP_transferase_dom"/>
</dbReference>
<dbReference type="SUPFAM" id="SSF159283">
    <property type="entry name" value="Guanosine diphospho-D-mannose pyrophosphorylase/mannose-6-phosphate isomerase linker domain"/>
    <property type="match status" value="1"/>
</dbReference>
<dbReference type="Pfam" id="PF22640">
    <property type="entry name" value="ManC_GMP_beta-helix"/>
    <property type="match status" value="1"/>
</dbReference>
<evidence type="ECO:0000259" key="1">
    <source>
        <dbReference type="Pfam" id="PF00483"/>
    </source>
</evidence>
<dbReference type="EMBL" id="MFPV01000046">
    <property type="protein sequence ID" value="OGH61108.1"/>
    <property type="molecule type" value="Genomic_DNA"/>
</dbReference>
<feature type="domain" description="MannoseP isomerase/GMP-like beta-helix" evidence="2">
    <location>
        <begin position="259"/>
        <end position="307"/>
    </location>
</feature>
<accession>A0A1F6LNY8</accession>
<name>A0A1F6LNY8_9BACT</name>